<feature type="compositionally biased region" description="Basic and acidic residues" evidence="1">
    <location>
        <begin position="280"/>
        <end position="293"/>
    </location>
</feature>
<dbReference type="OrthoDB" id="5348546at2759"/>
<feature type="compositionally biased region" description="Polar residues" evidence="1">
    <location>
        <begin position="1"/>
        <end position="20"/>
    </location>
</feature>
<dbReference type="EMBL" id="ML996566">
    <property type="protein sequence ID" value="KAF2762367.1"/>
    <property type="molecule type" value="Genomic_DNA"/>
</dbReference>
<dbReference type="RefSeq" id="XP_033604818.1">
    <property type="nucleotide sequence ID" value="XM_033739794.1"/>
</dbReference>
<feature type="region of interest" description="Disordered" evidence="1">
    <location>
        <begin position="362"/>
        <end position="389"/>
    </location>
</feature>
<evidence type="ECO:0000259" key="2">
    <source>
        <dbReference type="PROSITE" id="PS50006"/>
    </source>
</evidence>
<feature type="region of interest" description="Disordered" evidence="1">
    <location>
        <begin position="220"/>
        <end position="256"/>
    </location>
</feature>
<dbReference type="InterPro" id="IPR000253">
    <property type="entry name" value="FHA_dom"/>
</dbReference>
<feature type="compositionally biased region" description="Basic and acidic residues" evidence="1">
    <location>
        <begin position="48"/>
        <end position="61"/>
    </location>
</feature>
<proteinExistence type="predicted"/>
<protein>
    <recommendedName>
        <fullName evidence="2">FHA domain-containing protein</fullName>
    </recommendedName>
</protein>
<dbReference type="Proteomes" id="UP000799437">
    <property type="component" value="Unassembled WGS sequence"/>
</dbReference>
<feature type="compositionally biased region" description="Acidic residues" evidence="1">
    <location>
        <begin position="332"/>
        <end position="341"/>
    </location>
</feature>
<evidence type="ECO:0000256" key="1">
    <source>
        <dbReference type="SAM" id="MobiDB-lite"/>
    </source>
</evidence>
<gene>
    <name evidence="3" type="ORF">EJ05DRAFT_207434</name>
</gene>
<dbReference type="GeneID" id="54480848"/>
<feature type="compositionally biased region" description="Polar residues" evidence="1">
    <location>
        <begin position="310"/>
        <end position="322"/>
    </location>
</feature>
<dbReference type="PROSITE" id="PS50006">
    <property type="entry name" value="FHA_DOMAIN"/>
    <property type="match status" value="1"/>
</dbReference>
<evidence type="ECO:0000313" key="4">
    <source>
        <dbReference type="Proteomes" id="UP000799437"/>
    </source>
</evidence>
<sequence length="530" mass="58193">MSSITPLDTSQQPRDPSECSSLARKPSLLPAFELLSSSPVARSLTTKRKYEDDSPCKRQPEVKYYPTPVPTSSTGILPSSPSARSTRPRLQRTASTVSQRAALTAMPSVDLPADGTVVTMGRSSNSSDYQLSVNRLISRVHILASYCAPTISHKDGEVRVECTGANGAKVHCGGRAHHLSKGSTFSSDKKREEIMIDVQDARVVLVWPYVPRRSLIDQQAESAWNVDDSPSRRLPSSPPNIFASSPPPFNMSPASTSCNRQLELAGTFTGDHEIKVYEDADTRQGEENTHVTDEPVSVNDAAPSRKSRSNTHSMENLRGSTQSSALSFPPDDLSDPDEENDPIIHSFGPFGDDILGRMASFSTESNPMASPQRRRQVLKSSPRSPARKASHAVVSKINESPIRNHVINQLAFSRLHSIPLSTIMGNLPAELKGQATSSNFKIDSQDDTTRLDLLSRDALKTILDNIPCVGEIAREGKDAAGKRLENEFYYVPEMDNDQARRDTVTGGLGKTGLRAVRKNHKQYYWKKPRC</sequence>
<keyword evidence="4" id="KW-1185">Reference proteome</keyword>
<feature type="domain" description="FHA" evidence="2">
    <location>
        <begin position="118"/>
        <end position="171"/>
    </location>
</feature>
<reference evidence="3" key="1">
    <citation type="journal article" date="2020" name="Stud. Mycol.">
        <title>101 Dothideomycetes genomes: a test case for predicting lifestyles and emergence of pathogens.</title>
        <authorList>
            <person name="Haridas S."/>
            <person name="Albert R."/>
            <person name="Binder M."/>
            <person name="Bloem J."/>
            <person name="Labutti K."/>
            <person name="Salamov A."/>
            <person name="Andreopoulos B."/>
            <person name="Baker S."/>
            <person name="Barry K."/>
            <person name="Bills G."/>
            <person name="Bluhm B."/>
            <person name="Cannon C."/>
            <person name="Castanera R."/>
            <person name="Culley D."/>
            <person name="Daum C."/>
            <person name="Ezra D."/>
            <person name="Gonzalez J."/>
            <person name="Henrissat B."/>
            <person name="Kuo A."/>
            <person name="Liang C."/>
            <person name="Lipzen A."/>
            <person name="Lutzoni F."/>
            <person name="Magnuson J."/>
            <person name="Mondo S."/>
            <person name="Nolan M."/>
            <person name="Ohm R."/>
            <person name="Pangilinan J."/>
            <person name="Park H.-J."/>
            <person name="Ramirez L."/>
            <person name="Alfaro M."/>
            <person name="Sun H."/>
            <person name="Tritt A."/>
            <person name="Yoshinaga Y."/>
            <person name="Zwiers L.-H."/>
            <person name="Turgeon B."/>
            <person name="Goodwin S."/>
            <person name="Spatafora J."/>
            <person name="Crous P."/>
            <person name="Grigoriev I."/>
        </authorList>
    </citation>
    <scope>NUCLEOTIDE SEQUENCE</scope>
    <source>
        <strain evidence="3">CBS 121739</strain>
    </source>
</reference>
<feature type="region of interest" description="Disordered" evidence="1">
    <location>
        <begin position="1"/>
        <end position="22"/>
    </location>
</feature>
<evidence type="ECO:0000313" key="3">
    <source>
        <dbReference type="EMBL" id="KAF2762367.1"/>
    </source>
</evidence>
<name>A0A6A6WJY4_9PEZI</name>
<dbReference type="AlphaFoldDB" id="A0A6A6WJY4"/>
<feature type="region of interest" description="Disordered" evidence="1">
    <location>
        <begin position="40"/>
        <end position="99"/>
    </location>
</feature>
<feature type="region of interest" description="Disordered" evidence="1">
    <location>
        <begin position="280"/>
        <end position="344"/>
    </location>
</feature>
<organism evidence="3 4">
    <name type="scientific">Pseudovirgaria hyperparasitica</name>
    <dbReference type="NCBI Taxonomy" id="470096"/>
    <lineage>
        <taxon>Eukaryota</taxon>
        <taxon>Fungi</taxon>
        <taxon>Dikarya</taxon>
        <taxon>Ascomycota</taxon>
        <taxon>Pezizomycotina</taxon>
        <taxon>Dothideomycetes</taxon>
        <taxon>Dothideomycetes incertae sedis</taxon>
        <taxon>Acrospermales</taxon>
        <taxon>Acrospermaceae</taxon>
        <taxon>Pseudovirgaria</taxon>
    </lineage>
</organism>
<accession>A0A6A6WJY4</accession>